<proteinExistence type="predicted"/>
<dbReference type="EMBL" id="KT601170">
    <property type="protein sequence ID" value="ALI92773.1"/>
    <property type="molecule type" value="Genomic_DNA"/>
</dbReference>
<dbReference type="AlphaFoldDB" id="A0A0U2NJN9"/>
<name>A0A0U2NJN9_MAMSC</name>
<sequence length="130" mass="15486">MENMEFLHSRTIPKIKKRVSFMSVKNINRKTHRIYYHFNQKADIIDVQKNAHTIFTFDHCGYINLGNGYAIKKLRNFDKHIEVETPFKDITVPIAKLYDHIRFVNDFKGNRIYGRKKRKQCLVSTQVIAK</sequence>
<protein>
    <submittedName>
        <fullName evidence="1">Uncharacterized protein</fullName>
    </submittedName>
</protein>
<organism evidence="1">
    <name type="scientific">Mammaliicoccus sciuri</name>
    <name type="common">Staphylococcus sciuri</name>
    <dbReference type="NCBI Taxonomy" id="1296"/>
    <lineage>
        <taxon>Bacteria</taxon>
        <taxon>Bacillati</taxon>
        <taxon>Bacillota</taxon>
        <taxon>Bacilli</taxon>
        <taxon>Bacillales</taxon>
        <taxon>Staphylococcaceae</taxon>
        <taxon>Mammaliicoccus</taxon>
    </lineage>
</organism>
<evidence type="ECO:0000313" key="1">
    <source>
        <dbReference type="EMBL" id="ALI92773.1"/>
    </source>
</evidence>
<geneLocation type="plasmid" evidence="1">
    <name>pwo28-3</name>
</geneLocation>
<reference evidence="1" key="1">
    <citation type="journal article" date="2016" name="J. Antimicrob. Chemother.">
        <title>Co-location of the oxazolidinone resistance genes optrA and cfr on a multiresistance plasmid from Staphylococcus sciuri.</title>
        <authorList>
            <person name="Li D."/>
            <person name="Wang Y."/>
            <person name="Schwarz S."/>
            <person name="Cai J."/>
            <person name="Fan R."/>
            <person name="Li J."/>
            <person name="Fessler A.T."/>
            <person name="Zhang R."/>
            <person name="Wu C."/>
            <person name="Shen J."/>
        </authorList>
    </citation>
    <scope>NUCLEOTIDE SEQUENCE</scope>
    <source>
        <strain evidence="1">Wo28-3</strain>
        <plasmid evidence="1">pwo28-3</plasmid>
    </source>
</reference>
<accession>A0A0U2NJN9</accession>
<keyword evidence="1" id="KW-0614">Plasmid</keyword>